<protein>
    <submittedName>
        <fullName evidence="1">Uncharacterized protein</fullName>
    </submittedName>
</protein>
<evidence type="ECO:0000313" key="2">
    <source>
        <dbReference type="Proteomes" id="UP000400849"/>
    </source>
</evidence>
<accession>A0A5Q2F402</accession>
<keyword evidence="2" id="KW-1185">Reference proteome</keyword>
<reference evidence="1 2" key="1">
    <citation type="submission" date="2019-09" db="EMBL/GenBank/DDBJ databases">
        <authorList>
            <person name="Christie C.A."/>
            <person name="Diallo A.S."/>
            <person name="Dixon Z."/>
            <person name="McIntosh P.M."/>
            <person name="Murthy K.H."/>
            <person name="Rosen M.G."/>
            <person name="Simpson L.M."/>
            <person name="Koustas K."/>
            <person name="Fogarty M.P."/>
            <person name="Molloy S.D."/>
            <person name="Garlena R.A."/>
            <person name="Russell D.A."/>
            <person name="Pope W.H."/>
            <person name="Jacobs-Sera D."/>
            <person name="Hatfull G.F."/>
        </authorList>
    </citation>
    <scope>NUCLEOTIDE SEQUENCE [LARGE SCALE GENOMIC DNA]</scope>
</reference>
<dbReference type="EMBL" id="MN484601">
    <property type="protein sequence ID" value="QGF20217.1"/>
    <property type="molecule type" value="Genomic_DNA"/>
</dbReference>
<name>A0A5Q2F402_9CAUD</name>
<gene>
    <name evidence="1" type="primary">38</name>
    <name evidence="1" type="ORF">SEA_SIXAMA_38</name>
</gene>
<dbReference type="GeneID" id="77924206"/>
<sequence length="121" mass="13990">MIKNWLGQTFTPGTFVYRGARDMDTSSYRIGVVEKVLEEKRKLRIHWLAEPARPFDLYKAKERGVTIPTWRRLDMHGAPSVDTVVHLVITELDPAVQRLLNDRAMQIEGDIRAMQIRGEKS</sequence>
<proteinExistence type="predicted"/>
<dbReference type="KEGG" id="vg:77924206"/>
<dbReference type="RefSeq" id="YP_010648747.1">
    <property type="nucleotide sequence ID" value="NC_070762.1"/>
</dbReference>
<dbReference type="Proteomes" id="UP000400849">
    <property type="component" value="Segment"/>
</dbReference>
<organism evidence="1 2">
    <name type="scientific">Gordonia phage Sixama</name>
    <dbReference type="NCBI Taxonomy" id="2653271"/>
    <lineage>
        <taxon>Viruses</taxon>
        <taxon>Duplodnaviria</taxon>
        <taxon>Heunggongvirae</taxon>
        <taxon>Uroviricota</taxon>
        <taxon>Caudoviricetes</taxon>
        <taxon>Sixamavirus</taxon>
        <taxon>Sixamavirus sixama</taxon>
    </lineage>
</organism>
<evidence type="ECO:0000313" key="1">
    <source>
        <dbReference type="EMBL" id="QGF20217.1"/>
    </source>
</evidence>